<evidence type="ECO:0000313" key="5">
    <source>
        <dbReference type="Proteomes" id="UP000017836"/>
    </source>
</evidence>
<dbReference type="Proteomes" id="UP000017836">
    <property type="component" value="Unassembled WGS sequence"/>
</dbReference>
<reference evidence="5" key="1">
    <citation type="journal article" date="2013" name="Science">
        <title>The Amborella genome and the evolution of flowering plants.</title>
        <authorList>
            <consortium name="Amborella Genome Project"/>
        </authorList>
    </citation>
    <scope>NUCLEOTIDE SEQUENCE [LARGE SCALE GENOMIC DNA]</scope>
</reference>
<accession>U5CX55</accession>
<dbReference type="HOGENOM" id="CLU_1172081_0_0_1"/>
<organism evidence="4 5">
    <name type="scientific">Amborella trichopoda</name>
    <dbReference type="NCBI Taxonomy" id="13333"/>
    <lineage>
        <taxon>Eukaryota</taxon>
        <taxon>Viridiplantae</taxon>
        <taxon>Streptophyta</taxon>
        <taxon>Embryophyta</taxon>
        <taxon>Tracheophyta</taxon>
        <taxon>Spermatophyta</taxon>
        <taxon>Magnoliopsida</taxon>
        <taxon>Amborellales</taxon>
        <taxon>Amborellaceae</taxon>
        <taxon>Amborella</taxon>
    </lineage>
</organism>
<evidence type="ECO:0000256" key="1">
    <source>
        <dbReference type="ARBA" id="ARBA00004167"/>
    </source>
</evidence>
<sequence>MLGFLSLYTHLMLGFLSLNTHLFHSRPLVALLVFLPLFWVPVFSADSLYEACGAYDCGAIRVSYPFTVNYRRSEFCTNRGLNLTCIDNTPLLNLTNQLYQVRHIDYQTSTISVVAQSIIDSMECPYPKHNVTLDNYPFNYSTGVMTLLVYMDCPASLRSWPTAIRVPCLGNSFAMPYGLSIDYRRCRFLVEVPVLERFALRHSSDSLWRRVSMCHGLQMGAHRAWSRVAGADIIRARQDSCVSVRTSLILTHVLHLIPVIPSLTHSLHCWS</sequence>
<dbReference type="eggNOG" id="KOG1187">
    <property type="taxonomic scope" value="Eukaryota"/>
</dbReference>
<feature type="domain" description="Wall-associated receptor kinase galacturonan-binding" evidence="3">
    <location>
        <begin position="52"/>
        <end position="114"/>
    </location>
</feature>
<dbReference type="PANTHER" id="PTHR33138">
    <property type="entry name" value="OS01G0690200 PROTEIN"/>
    <property type="match status" value="1"/>
</dbReference>
<keyword evidence="2" id="KW-0732">Signal</keyword>
<evidence type="ECO:0000259" key="3">
    <source>
        <dbReference type="Pfam" id="PF13947"/>
    </source>
</evidence>
<dbReference type="GO" id="GO:0016020">
    <property type="term" value="C:membrane"/>
    <property type="evidence" value="ECO:0007669"/>
    <property type="project" value="UniProtKB-SubCell"/>
</dbReference>
<evidence type="ECO:0000256" key="2">
    <source>
        <dbReference type="ARBA" id="ARBA00022729"/>
    </source>
</evidence>
<protein>
    <recommendedName>
        <fullName evidence="3">Wall-associated receptor kinase galacturonan-binding domain-containing protein</fullName>
    </recommendedName>
</protein>
<dbReference type="GO" id="GO:0030247">
    <property type="term" value="F:polysaccharide binding"/>
    <property type="evidence" value="ECO:0007669"/>
    <property type="project" value="InterPro"/>
</dbReference>
<proteinExistence type="predicted"/>
<gene>
    <name evidence="4" type="ORF">AMTR_s04738p00000740</name>
</gene>
<keyword evidence="5" id="KW-1185">Reference proteome</keyword>
<dbReference type="InterPro" id="IPR025287">
    <property type="entry name" value="WAK_GUB"/>
</dbReference>
<dbReference type="EMBL" id="KI396847">
    <property type="protein sequence ID" value="ERM96795.1"/>
    <property type="molecule type" value="Genomic_DNA"/>
</dbReference>
<evidence type="ECO:0000313" key="4">
    <source>
        <dbReference type="EMBL" id="ERM96795.1"/>
    </source>
</evidence>
<dbReference type="AlphaFoldDB" id="U5CX55"/>
<name>U5CX55_AMBTC</name>
<dbReference type="Gramene" id="ERM96795">
    <property type="protein sequence ID" value="ERM96795"/>
    <property type="gene ID" value="AMTR_s04738p00000740"/>
</dbReference>
<comment type="subcellular location">
    <subcellularLocation>
        <location evidence="1">Membrane</location>
        <topology evidence="1">Single-pass membrane protein</topology>
    </subcellularLocation>
</comment>
<dbReference type="Pfam" id="PF13947">
    <property type="entry name" value="GUB_WAK_bind"/>
    <property type="match status" value="1"/>
</dbReference>
<dbReference type="PANTHER" id="PTHR33138:SF75">
    <property type="entry name" value="WALL-ASSOCIATED RECEPTOR KINASE GALACTURONAN-BINDING DOMAIN-CONTAINING PROTEIN"/>
    <property type="match status" value="1"/>
</dbReference>